<dbReference type="InterPro" id="IPR050327">
    <property type="entry name" value="Proton-linked_MCT"/>
</dbReference>
<evidence type="ECO:0000256" key="2">
    <source>
        <dbReference type="ARBA" id="ARBA00022989"/>
    </source>
</evidence>
<evidence type="ECO:0000313" key="7">
    <source>
        <dbReference type="Proteomes" id="UP001595957"/>
    </source>
</evidence>
<keyword evidence="3 4" id="KW-0472">Membrane</keyword>
<feature type="transmembrane region" description="Helical" evidence="4">
    <location>
        <begin position="239"/>
        <end position="259"/>
    </location>
</feature>
<dbReference type="PROSITE" id="PS50850">
    <property type="entry name" value="MFS"/>
    <property type="match status" value="1"/>
</dbReference>
<reference evidence="7" key="1">
    <citation type="journal article" date="2019" name="Int. J. Syst. Evol. Microbiol.">
        <title>The Global Catalogue of Microorganisms (GCM) 10K type strain sequencing project: providing services to taxonomists for standard genome sequencing and annotation.</title>
        <authorList>
            <consortium name="The Broad Institute Genomics Platform"/>
            <consortium name="The Broad Institute Genome Sequencing Center for Infectious Disease"/>
            <person name="Wu L."/>
            <person name="Ma J."/>
        </authorList>
    </citation>
    <scope>NUCLEOTIDE SEQUENCE [LARGE SCALE GENOMIC DNA]</scope>
    <source>
        <strain evidence="7">NBRC 103632</strain>
    </source>
</reference>
<dbReference type="InterPro" id="IPR036259">
    <property type="entry name" value="MFS_trans_sf"/>
</dbReference>
<feature type="transmembrane region" description="Helical" evidence="4">
    <location>
        <begin position="35"/>
        <end position="54"/>
    </location>
</feature>
<feature type="domain" description="Major facilitator superfamily (MFS) profile" evidence="5">
    <location>
        <begin position="1"/>
        <end position="382"/>
    </location>
</feature>
<evidence type="ECO:0000256" key="4">
    <source>
        <dbReference type="SAM" id="Phobius"/>
    </source>
</evidence>
<dbReference type="PANTHER" id="PTHR11360:SF290">
    <property type="entry name" value="MONOCARBOXYLATE MFS PERMEASE"/>
    <property type="match status" value="1"/>
</dbReference>
<dbReference type="Pfam" id="PF07690">
    <property type="entry name" value="MFS_1"/>
    <property type="match status" value="1"/>
</dbReference>
<feature type="transmembrane region" description="Helical" evidence="4">
    <location>
        <begin position="355"/>
        <end position="376"/>
    </location>
</feature>
<dbReference type="InterPro" id="IPR011701">
    <property type="entry name" value="MFS"/>
</dbReference>
<dbReference type="PANTHER" id="PTHR11360">
    <property type="entry name" value="MONOCARBOXYLATE TRANSPORTER"/>
    <property type="match status" value="1"/>
</dbReference>
<accession>A0ABV9F233</accession>
<sequence length="382" mass="39626">MLASLLGIILAVLLMYSMSAFIQPMEASLGWSRTTIGAGITASTMATALFNTWGGAAIDRYGPRRVAALAIPVYVACFACLSLSASSVWSWWANWALLGVVNCFTGPALWTSAVARLFTRNRGLALAVAMCGTSVASICVPLTATMLIDLVGWRQAFAYLGIIFGTLSYVMTCFLPNGGSRENQPAHKNQASFGSLLLSARFMRLALAASFFALTSTALITSSIAIIEAGGVARDTAAMIAASVGITGIIGRLGSGFLVDRFDARVITAVAMALPALSAGILLADDTSIPFATVAFLIFGLALGAEFDLVAVFVSRLFDIRTFGALFGALLSTISVAAAVAPLAAGLAYDVTGEYVLLLAALVPISLSAAGLILTIGPVPRR</sequence>
<keyword evidence="1 4" id="KW-0812">Transmembrane</keyword>
<name>A0ABV9F233_9SPHN</name>
<keyword evidence="2 4" id="KW-1133">Transmembrane helix</keyword>
<feature type="transmembrane region" description="Helical" evidence="4">
    <location>
        <begin position="156"/>
        <end position="175"/>
    </location>
</feature>
<feature type="transmembrane region" description="Helical" evidence="4">
    <location>
        <begin position="205"/>
        <end position="227"/>
    </location>
</feature>
<feature type="transmembrane region" description="Helical" evidence="4">
    <location>
        <begin position="123"/>
        <end position="144"/>
    </location>
</feature>
<dbReference type="Proteomes" id="UP001595957">
    <property type="component" value="Unassembled WGS sequence"/>
</dbReference>
<feature type="transmembrane region" description="Helical" evidence="4">
    <location>
        <begin position="91"/>
        <end position="111"/>
    </location>
</feature>
<dbReference type="SUPFAM" id="SSF103473">
    <property type="entry name" value="MFS general substrate transporter"/>
    <property type="match status" value="1"/>
</dbReference>
<organism evidence="6 7">
    <name type="scientific">Sphingobium tyrosinilyticum</name>
    <dbReference type="NCBI Taxonomy" id="2715436"/>
    <lineage>
        <taxon>Bacteria</taxon>
        <taxon>Pseudomonadati</taxon>
        <taxon>Pseudomonadota</taxon>
        <taxon>Alphaproteobacteria</taxon>
        <taxon>Sphingomonadales</taxon>
        <taxon>Sphingomonadaceae</taxon>
        <taxon>Sphingobium</taxon>
    </lineage>
</organism>
<keyword evidence="7" id="KW-1185">Reference proteome</keyword>
<evidence type="ECO:0000256" key="3">
    <source>
        <dbReference type="ARBA" id="ARBA00023136"/>
    </source>
</evidence>
<protein>
    <submittedName>
        <fullName evidence="6">MFS transporter</fullName>
    </submittedName>
</protein>
<dbReference type="InterPro" id="IPR020846">
    <property type="entry name" value="MFS_dom"/>
</dbReference>
<feature type="transmembrane region" description="Helical" evidence="4">
    <location>
        <begin position="266"/>
        <end position="283"/>
    </location>
</feature>
<comment type="caution">
    <text evidence="6">The sequence shown here is derived from an EMBL/GenBank/DDBJ whole genome shotgun (WGS) entry which is preliminary data.</text>
</comment>
<feature type="transmembrane region" description="Helical" evidence="4">
    <location>
        <begin position="66"/>
        <end position="85"/>
    </location>
</feature>
<dbReference type="Gene3D" id="1.20.1250.20">
    <property type="entry name" value="MFS general substrate transporter like domains"/>
    <property type="match status" value="2"/>
</dbReference>
<dbReference type="EMBL" id="JBHSFZ010000058">
    <property type="protein sequence ID" value="MFC4595662.1"/>
    <property type="molecule type" value="Genomic_DNA"/>
</dbReference>
<dbReference type="RefSeq" id="WP_380806117.1">
    <property type="nucleotide sequence ID" value="NZ_JBHSFZ010000058.1"/>
</dbReference>
<proteinExistence type="predicted"/>
<evidence type="ECO:0000256" key="1">
    <source>
        <dbReference type="ARBA" id="ARBA00022692"/>
    </source>
</evidence>
<evidence type="ECO:0000313" key="6">
    <source>
        <dbReference type="EMBL" id="MFC4595662.1"/>
    </source>
</evidence>
<feature type="transmembrane region" description="Helical" evidence="4">
    <location>
        <begin position="289"/>
        <end position="314"/>
    </location>
</feature>
<gene>
    <name evidence="6" type="ORF">ACFO3E_15980</name>
</gene>
<evidence type="ECO:0000259" key="5">
    <source>
        <dbReference type="PROSITE" id="PS50850"/>
    </source>
</evidence>
<feature type="transmembrane region" description="Helical" evidence="4">
    <location>
        <begin position="326"/>
        <end position="349"/>
    </location>
</feature>